<proteinExistence type="predicted"/>
<feature type="domain" description="Importin N-terminal" evidence="7">
    <location>
        <begin position="22"/>
        <end position="123"/>
    </location>
</feature>
<dbReference type="Pfam" id="PF03810">
    <property type="entry name" value="IBN_N"/>
    <property type="match status" value="1"/>
</dbReference>
<dbReference type="InterPro" id="IPR001494">
    <property type="entry name" value="Importin-beta_N"/>
</dbReference>
<dbReference type="SUPFAM" id="SSF48371">
    <property type="entry name" value="ARM repeat"/>
    <property type="match status" value="1"/>
</dbReference>
<evidence type="ECO:0000259" key="7">
    <source>
        <dbReference type="PROSITE" id="PS50166"/>
    </source>
</evidence>
<protein>
    <recommendedName>
        <fullName evidence="7">Importin N-terminal domain-containing protein</fullName>
    </recommendedName>
</protein>
<evidence type="ECO:0000256" key="4">
    <source>
        <dbReference type="ARBA" id="ARBA00022490"/>
    </source>
</evidence>
<dbReference type="EMBL" id="CAJOBH010009544">
    <property type="protein sequence ID" value="CAF4143675.1"/>
    <property type="molecule type" value="Genomic_DNA"/>
</dbReference>
<evidence type="ECO:0000313" key="9">
    <source>
        <dbReference type="Proteomes" id="UP000681967"/>
    </source>
</evidence>
<evidence type="ECO:0000256" key="2">
    <source>
        <dbReference type="ARBA" id="ARBA00004496"/>
    </source>
</evidence>
<dbReference type="Gene3D" id="1.25.10.10">
    <property type="entry name" value="Leucine-rich Repeat Variant"/>
    <property type="match status" value="1"/>
</dbReference>
<dbReference type="InterPro" id="IPR016024">
    <property type="entry name" value="ARM-type_fold"/>
</dbReference>
<dbReference type="AlphaFoldDB" id="A0A8S2R4M0"/>
<name>A0A8S2R4M0_9BILA</name>
<dbReference type="InterPro" id="IPR011989">
    <property type="entry name" value="ARM-like"/>
</dbReference>
<dbReference type="PANTHER" id="PTHR10997">
    <property type="entry name" value="IMPORTIN-7, 8, 11"/>
    <property type="match status" value="1"/>
</dbReference>
<comment type="caution">
    <text evidence="8">The sequence shown here is derived from an EMBL/GenBank/DDBJ whole genome shotgun (WGS) entry which is preliminary data.</text>
</comment>
<dbReference type="GO" id="GO:0005635">
    <property type="term" value="C:nuclear envelope"/>
    <property type="evidence" value="ECO:0007669"/>
    <property type="project" value="TreeGrafter"/>
</dbReference>
<sequence length="239" mass="27046">MDLAPVVETLKATLSPQLRQQAEEKLSQICKSNGFIPCLVQIILNGQCDMGARQAGAIYLKNHINTYWSDYNELKGTTNSDVMTLVNAANVSKPAGDSSQKLFVVSDPDKDYLRNVIIDVVIRTKDPLRCQLITTAGTMIKTDFPSKWPQFINQIHTCLSTDNIDACESALLIFYTLVQHYEYKKTEDRGPIDEVMLVVLPLLHQRFMQLFTHNDSDQSALIQKQILKIFHAYTQVCFS</sequence>
<accession>A0A8S2R4M0</accession>
<dbReference type="GO" id="GO:0005829">
    <property type="term" value="C:cytosol"/>
    <property type="evidence" value="ECO:0007669"/>
    <property type="project" value="TreeGrafter"/>
</dbReference>
<dbReference type="GO" id="GO:0031267">
    <property type="term" value="F:small GTPase binding"/>
    <property type="evidence" value="ECO:0007669"/>
    <property type="project" value="InterPro"/>
</dbReference>
<evidence type="ECO:0000256" key="5">
    <source>
        <dbReference type="ARBA" id="ARBA00022927"/>
    </source>
</evidence>
<gene>
    <name evidence="8" type="ORF">BYL167_LOCUS21156</name>
</gene>
<reference evidence="8" key="1">
    <citation type="submission" date="2021-02" db="EMBL/GenBank/DDBJ databases">
        <authorList>
            <person name="Nowell W R."/>
        </authorList>
    </citation>
    <scope>NUCLEOTIDE SEQUENCE</scope>
</reference>
<organism evidence="8 9">
    <name type="scientific">Rotaria magnacalcarata</name>
    <dbReference type="NCBI Taxonomy" id="392030"/>
    <lineage>
        <taxon>Eukaryota</taxon>
        <taxon>Metazoa</taxon>
        <taxon>Spiralia</taxon>
        <taxon>Gnathifera</taxon>
        <taxon>Rotifera</taxon>
        <taxon>Eurotatoria</taxon>
        <taxon>Bdelloidea</taxon>
        <taxon>Philodinida</taxon>
        <taxon>Philodinidae</taxon>
        <taxon>Rotaria</taxon>
    </lineage>
</organism>
<evidence type="ECO:0000256" key="6">
    <source>
        <dbReference type="ARBA" id="ARBA00023242"/>
    </source>
</evidence>
<evidence type="ECO:0000313" key="8">
    <source>
        <dbReference type="EMBL" id="CAF4143675.1"/>
    </source>
</evidence>
<keyword evidence="3" id="KW-0813">Transport</keyword>
<keyword evidence="6" id="KW-0539">Nucleus</keyword>
<dbReference type="GO" id="GO:0006606">
    <property type="term" value="P:protein import into nucleus"/>
    <property type="evidence" value="ECO:0007669"/>
    <property type="project" value="TreeGrafter"/>
</dbReference>
<evidence type="ECO:0000256" key="1">
    <source>
        <dbReference type="ARBA" id="ARBA00004123"/>
    </source>
</evidence>
<keyword evidence="4" id="KW-0963">Cytoplasm</keyword>
<keyword evidence="5" id="KW-0653">Protein transport</keyword>
<evidence type="ECO:0000256" key="3">
    <source>
        <dbReference type="ARBA" id="ARBA00022448"/>
    </source>
</evidence>
<dbReference type="PROSITE" id="PS50166">
    <property type="entry name" value="IMPORTIN_B_NT"/>
    <property type="match status" value="1"/>
</dbReference>
<dbReference type="Proteomes" id="UP000681967">
    <property type="component" value="Unassembled WGS sequence"/>
</dbReference>
<dbReference type="PANTHER" id="PTHR10997:SF18">
    <property type="entry name" value="D-IMPORTIN 7_RANBP7"/>
    <property type="match status" value="1"/>
</dbReference>
<comment type="subcellular location">
    <subcellularLocation>
        <location evidence="2">Cytoplasm</location>
    </subcellularLocation>
    <subcellularLocation>
        <location evidence="1">Nucleus</location>
    </subcellularLocation>
</comment>
<dbReference type="SMART" id="SM00913">
    <property type="entry name" value="IBN_N"/>
    <property type="match status" value="1"/>
</dbReference>